<accession>A0AAW4YSC3</accession>
<name>A0AAW4YSC3_9GAMM</name>
<dbReference type="InterPro" id="IPR001789">
    <property type="entry name" value="Sig_transdc_resp-reg_receiver"/>
</dbReference>
<feature type="DNA-binding region" description="OmpR/PhoB-type" evidence="7">
    <location>
        <begin position="134"/>
        <end position="233"/>
    </location>
</feature>
<organism evidence="11 13">
    <name type="scientific">Billgrantia desiderata</name>
    <dbReference type="NCBI Taxonomy" id="52021"/>
    <lineage>
        <taxon>Bacteria</taxon>
        <taxon>Pseudomonadati</taxon>
        <taxon>Pseudomonadota</taxon>
        <taxon>Gammaproteobacteria</taxon>
        <taxon>Oceanospirillales</taxon>
        <taxon>Halomonadaceae</taxon>
        <taxon>Billgrantia</taxon>
    </lineage>
</organism>
<dbReference type="Proteomes" id="UP001320178">
    <property type="component" value="Unassembled WGS sequence"/>
</dbReference>
<sequence>MHIVIIEDDPRIRDFLQRGLAAEGHQVKSFCEGQPALVYLVQAARDSEPAPPPVVILDRLLPDIGGLEICRSLRTAGVTFPILMLTALDSIEDRVSGLEAGADDYLIKPFAFEELLARLSAVSRRHAGHVPSEQRIVRVGDLEFDRDQRRVTRAGRRIELTPKELAILELLMSAPGKLFSRERILASVWGAHEDPLTNIVNVYIRRLRQKLDDEHTKGSLITTQRGFGYRLEAASVTQL</sequence>
<reference evidence="11 12" key="2">
    <citation type="journal article" date="2021" name="Front. Microbiol.">
        <title>Aerobic Denitrification and Heterotrophic Sulfur Oxidation in the Genus Halomonas Revealed by Six Novel Species Characterizations and Genome-Based Analysis.</title>
        <authorList>
            <person name="Wang L."/>
            <person name="Shao Z."/>
        </authorList>
    </citation>
    <scope>NUCLEOTIDE SEQUENCE</scope>
    <source>
        <strain evidence="10 12">MCCC 1A05748</strain>
        <strain evidence="11">MCCC 1A05776</strain>
    </source>
</reference>
<dbReference type="Gene3D" id="1.10.10.10">
    <property type="entry name" value="Winged helix-like DNA-binding domain superfamily/Winged helix DNA-binding domain"/>
    <property type="match status" value="1"/>
</dbReference>
<evidence type="ECO:0000256" key="6">
    <source>
        <dbReference type="PROSITE-ProRule" id="PRU00169"/>
    </source>
</evidence>
<evidence type="ECO:0000259" key="8">
    <source>
        <dbReference type="PROSITE" id="PS50110"/>
    </source>
</evidence>
<evidence type="ECO:0000313" key="10">
    <source>
        <dbReference type="EMBL" id="MCE8049439.1"/>
    </source>
</evidence>
<dbReference type="CDD" id="cd00383">
    <property type="entry name" value="trans_reg_C"/>
    <property type="match status" value="1"/>
</dbReference>
<dbReference type="PANTHER" id="PTHR48111:SF22">
    <property type="entry name" value="REGULATOR OF RPOS"/>
    <property type="match status" value="1"/>
</dbReference>
<dbReference type="SUPFAM" id="SSF46894">
    <property type="entry name" value="C-terminal effector domain of the bipartite response regulators"/>
    <property type="match status" value="1"/>
</dbReference>
<dbReference type="InterPro" id="IPR016032">
    <property type="entry name" value="Sig_transdc_resp-reg_C-effctor"/>
</dbReference>
<keyword evidence="4 7" id="KW-0238">DNA-binding</keyword>
<comment type="caution">
    <text evidence="11">The sequence shown here is derived from an EMBL/GenBank/DDBJ whole genome shotgun (WGS) entry which is preliminary data.</text>
</comment>
<gene>
    <name evidence="10" type="ORF">HOP60_22300</name>
    <name evidence="11" type="ORF">HOP61_09140</name>
</gene>
<dbReference type="PANTHER" id="PTHR48111">
    <property type="entry name" value="REGULATOR OF RPOS"/>
    <property type="match status" value="1"/>
</dbReference>
<evidence type="ECO:0000256" key="7">
    <source>
        <dbReference type="PROSITE-ProRule" id="PRU01091"/>
    </source>
</evidence>
<proteinExistence type="predicted"/>
<keyword evidence="12" id="KW-1185">Reference proteome</keyword>
<evidence type="ECO:0000256" key="3">
    <source>
        <dbReference type="ARBA" id="ARBA00023015"/>
    </source>
</evidence>
<dbReference type="InterPro" id="IPR036388">
    <property type="entry name" value="WH-like_DNA-bd_sf"/>
</dbReference>
<evidence type="ECO:0000313" key="13">
    <source>
        <dbReference type="Proteomes" id="UP001320178"/>
    </source>
</evidence>
<dbReference type="Proteomes" id="UP001320154">
    <property type="component" value="Unassembled WGS sequence"/>
</dbReference>
<keyword evidence="1 6" id="KW-0597">Phosphoprotein</keyword>
<dbReference type="RefSeq" id="WP_086511641.1">
    <property type="nucleotide sequence ID" value="NZ_JAAQTN010000048.1"/>
</dbReference>
<dbReference type="FunFam" id="1.10.10.10:FF:000005">
    <property type="entry name" value="Two-component system response regulator"/>
    <property type="match status" value="1"/>
</dbReference>
<keyword evidence="3" id="KW-0805">Transcription regulation</keyword>
<evidence type="ECO:0000259" key="9">
    <source>
        <dbReference type="PROSITE" id="PS51755"/>
    </source>
</evidence>
<dbReference type="InterPro" id="IPR001867">
    <property type="entry name" value="OmpR/PhoB-type_DNA-bd"/>
</dbReference>
<feature type="domain" description="Response regulatory" evidence="8">
    <location>
        <begin position="2"/>
        <end position="123"/>
    </location>
</feature>
<dbReference type="SUPFAM" id="SSF52172">
    <property type="entry name" value="CheY-like"/>
    <property type="match status" value="1"/>
</dbReference>
<evidence type="ECO:0000256" key="2">
    <source>
        <dbReference type="ARBA" id="ARBA00023012"/>
    </source>
</evidence>
<dbReference type="SMART" id="SM00448">
    <property type="entry name" value="REC"/>
    <property type="match status" value="1"/>
</dbReference>
<dbReference type="Pfam" id="PF00072">
    <property type="entry name" value="Response_reg"/>
    <property type="match status" value="1"/>
</dbReference>
<dbReference type="Gene3D" id="3.40.50.2300">
    <property type="match status" value="1"/>
</dbReference>
<keyword evidence="2" id="KW-0902">Two-component regulatory system</keyword>
<evidence type="ECO:0000256" key="4">
    <source>
        <dbReference type="ARBA" id="ARBA00023125"/>
    </source>
</evidence>
<dbReference type="SMART" id="SM00862">
    <property type="entry name" value="Trans_reg_C"/>
    <property type="match status" value="1"/>
</dbReference>
<dbReference type="GO" id="GO:0000976">
    <property type="term" value="F:transcription cis-regulatory region binding"/>
    <property type="evidence" value="ECO:0007669"/>
    <property type="project" value="TreeGrafter"/>
</dbReference>
<dbReference type="InterPro" id="IPR039420">
    <property type="entry name" value="WalR-like"/>
</dbReference>
<feature type="modified residue" description="4-aspartylphosphate" evidence="6">
    <location>
        <position position="58"/>
    </location>
</feature>
<dbReference type="GO" id="GO:0006355">
    <property type="term" value="P:regulation of DNA-templated transcription"/>
    <property type="evidence" value="ECO:0007669"/>
    <property type="project" value="InterPro"/>
</dbReference>
<dbReference type="InterPro" id="IPR011006">
    <property type="entry name" value="CheY-like_superfamily"/>
</dbReference>
<evidence type="ECO:0000313" key="12">
    <source>
        <dbReference type="Proteomes" id="UP001320154"/>
    </source>
</evidence>
<dbReference type="Pfam" id="PF00486">
    <property type="entry name" value="Trans_reg_C"/>
    <property type="match status" value="1"/>
</dbReference>
<dbReference type="GO" id="GO:0032993">
    <property type="term" value="C:protein-DNA complex"/>
    <property type="evidence" value="ECO:0007669"/>
    <property type="project" value="TreeGrafter"/>
</dbReference>
<evidence type="ECO:0000256" key="1">
    <source>
        <dbReference type="ARBA" id="ARBA00022553"/>
    </source>
</evidence>
<dbReference type="GO" id="GO:0000156">
    <property type="term" value="F:phosphorelay response regulator activity"/>
    <property type="evidence" value="ECO:0007669"/>
    <property type="project" value="TreeGrafter"/>
</dbReference>
<evidence type="ECO:0000313" key="11">
    <source>
        <dbReference type="EMBL" id="MCE8051456.1"/>
    </source>
</evidence>
<feature type="domain" description="OmpR/PhoB-type" evidence="9">
    <location>
        <begin position="134"/>
        <end position="233"/>
    </location>
</feature>
<evidence type="ECO:0000256" key="5">
    <source>
        <dbReference type="ARBA" id="ARBA00023163"/>
    </source>
</evidence>
<dbReference type="EMBL" id="JABFTQ010000024">
    <property type="protein sequence ID" value="MCE8049439.1"/>
    <property type="molecule type" value="Genomic_DNA"/>
</dbReference>
<dbReference type="GO" id="GO:0005829">
    <property type="term" value="C:cytosol"/>
    <property type="evidence" value="ECO:0007669"/>
    <property type="project" value="TreeGrafter"/>
</dbReference>
<keyword evidence="5" id="KW-0804">Transcription</keyword>
<dbReference type="PROSITE" id="PS51755">
    <property type="entry name" value="OMPR_PHOB"/>
    <property type="match status" value="1"/>
</dbReference>
<dbReference type="Gene3D" id="6.10.250.690">
    <property type="match status" value="1"/>
</dbReference>
<dbReference type="AlphaFoldDB" id="A0AAW4YSC3"/>
<reference evidence="11" key="1">
    <citation type="submission" date="2020-05" db="EMBL/GenBank/DDBJ databases">
        <authorList>
            <person name="Wang L."/>
            <person name="Shao Z."/>
        </authorList>
    </citation>
    <scope>NUCLEOTIDE SEQUENCE</scope>
    <source>
        <strain evidence="10">MCCC 1A05748</strain>
        <strain evidence="11">MCCC 1A05776</strain>
    </source>
</reference>
<protein>
    <submittedName>
        <fullName evidence="11">Response regulator transcription factor</fullName>
    </submittedName>
</protein>
<dbReference type="EMBL" id="JABFTS010000003">
    <property type="protein sequence ID" value="MCE8051456.1"/>
    <property type="molecule type" value="Genomic_DNA"/>
</dbReference>
<dbReference type="PROSITE" id="PS50110">
    <property type="entry name" value="RESPONSE_REGULATORY"/>
    <property type="match status" value="1"/>
</dbReference>